<comment type="function">
    <text evidence="1">Putative transcription factor.</text>
</comment>
<dbReference type="GO" id="GO:0003700">
    <property type="term" value="F:DNA-binding transcription factor activity"/>
    <property type="evidence" value="ECO:0007669"/>
    <property type="project" value="InterPro"/>
</dbReference>
<dbReference type="KEGG" id="cmax:111467479"/>
<keyword evidence="3" id="KW-0175">Coiled coil</keyword>
<evidence type="ECO:0000313" key="8">
    <source>
        <dbReference type="Proteomes" id="UP000504608"/>
    </source>
</evidence>
<keyword evidence="4" id="KW-0238">DNA-binding</keyword>
<evidence type="ECO:0000259" key="7">
    <source>
        <dbReference type="PROSITE" id="PS51519"/>
    </source>
</evidence>
<dbReference type="Proteomes" id="UP000504608">
    <property type="component" value="Unplaced"/>
</dbReference>
<evidence type="ECO:0000256" key="5">
    <source>
        <dbReference type="ARBA" id="ARBA00023163"/>
    </source>
</evidence>
<evidence type="ECO:0000256" key="3">
    <source>
        <dbReference type="ARBA" id="ARBA00023054"/>
    </source>
</evidence>
<name>A0A6J1HU37_CUCMA</name>
<keyword evidence="2" id="KW-0805">Transcription regulation</keyword>
<dbReference type="PROSITE" id="PS51519">
    <property type="entry name" value="RWP_RK"/>
    <property type="match status" value="1"/>
</dbReference>
<accession>A0A6J1HU37</accession>
<reference evidence="9" key="1">
    <citation type="submission" date="2025-08" db="UniProtKB">
        <authorList>
            <consortium name="RefSeq"/>
        </authorList>
    </citation>
    <scope>IDENTIFICATION</scope>
    <source>
        <tissue evidence="9">Young leaves</tissue>
    </source>
</reference>
<keyword evidence="5" id="KW-0804">Transcription</keyword>
<dbReference type="PANTHER" id="PTHR46373">
    <property type="entry name" value="PROTEIN RKD4"/>
    <property type="match status" value="1"/>
</dbReference>
<proteinExistence type="predicted"/>
<evidence type="ECO:0000256" key="1">
    <source>
        <dbReference type="ARBA" id="ARBA00004049"/>
    </source>
</evidence>
<evidence type="ECO:0000313" key="9">
    <source>
        <dbReference type="RefSeq" id="XP_022968161.1"/>
    </source>
</evidence>
<dbReference type="InterPro" id="IPR003035">
    <property type="entry name" value="RWP-RK_dom"/>
</dbReference>
<dbReference type="AlphaFoldDB" id="A0A6J1HU37"/>
<evidence type="ECO:0000256" key="4">
    <source>
        <dbReference type="ARBA" id="ARBA00023125"/>
    </source>
</evidence>
<organism evidence="8 9">
    <name type="scientific">Cucurbita maxima</name>
    <name type="common">Pumpkin</name>
    <name type="synonym">Winter squash</name>
    <dbReference type="NCBI Taxonomy" id="3661"/>
    <lineage>
        <taxon>Eukaryota</taxon>
        <taxon>Viridiplantae</taxon>
        <taxon>Streptophyta</taxon>
        <taxon>Embryophyta</taxon>
        <taxon>Tracheophyta</taxon>
        <taxon>Spermatophyta</taxon>
        <taxon>Magnoliopsida</taxon>
        <taxon>eudicotyledons</taxon>
        <taxon>Gunneridae</taxon>
        <taxon>Pentapetalae</taxon>
        <taxon>rosids</taxon>
        <taxon>fabids</taxon>
        <taxon>Cucurbitales</taxon>
        <taxon>Cucurbitaceae</taxon>
        <taxon>Cucurbiteae</taxon>
        <taxon>Cucurbita</taxon>
    </lineage>
</organism>
<dbReference type="GeneID" id="111467479"/>
<dbReference type="GO" id="GO:0003677">
    <property type="term" value="F:DNA binding"/>
    <property type="evidence" value="ECO:0007669"/>
    <property type="project" value="UniProtKB-KW"/>
</dbReference>
<dbReference type="InterPro" id="IPR044607">
    <property type="entry name" value="RKD-like"/>
</dbReference>
<evidence type="ECO:0000256" key="2">
    <source>
        <dbReference type="ARBA" id="ARBA00023015"/>
    </source>
</evidence>
<dbReference type="RefSeq" id="XP_022968161.1">
    <property type="nucleotide sequence ID" value="XM_023112393.1"/>
</dbReference>
<dbReference type="PANTHER" id="PTHR46373:SF20">
    <property type="entry name" value="PROTEIN RKD1"/>
    <property type="match status" value="1"/>
</dbReference>
<protein>
    <submittedName>
        <fullName evidence="9">Protein RKD4</fullName>
    </submittedName>
</protein>
<keyword evidence="6" id="KW-0539">Nucleus</keyword>
<keyword evidence="8" id="KW-1185">Reference proteome</keyword>
<sequence length="251" mass="29657">MEPSTKLHPHDFDFGWPYHQHLFPFDHEALELPPLDVDGSFDFNSLSLPFHWDDISELESEILSLDKHMIPVTPLYEEDMVAVDETKPERMVKLKDDDMSRELQEVTRMIETGLSNWKEEEEECEKRVRLIMRNGRRKSSVLGLEEIQKHFHIPITEAAKAMSVGLTVLKRRCRELNIMRWPHRKLKSLNSLITNVQEMGLTNEIKGLEEHKRLVEELPNMDLTHRTRRLRQACFKANYKKKRRSNVAVLH</sequence>
<dbReference type="Pfam" id="PF02042">
    <property type="entry name" value="RWP-RK"/>
    <property type="match status" value="1"/>
</dbReference>
<gene>
    <name evidence="9" type="primary">LOC111467479</name>
</gene>
<evidence type="ECO:0000256" key="6">
    <source>
        <dbReference type="ARBA" id="ARBA00023242"/>
    </source>
</evidence>
<dbReference type="OrthoDB" id="6270329at2759"/>
<feature type="domain" description="RWP-RK" evidence="7">
    <location>
        <begin position="127"/>
        <end position="211"/>
    </location>
</feature>